<gene>
    <name evidence="1" type="ORF">KQX54_020752</name>
</gene>
<dbReference type="EMBL" id="JAHXZJ010001864">
    <property type="protein sequence ID" value="KAH0550768.1"/>
    <property type="molecule type" value="Genomic_DNA"/>
</dbReference>
<comment type="caution">
    <text evidence="1">The sequence shown here is derived from an EMBL/GenBank/DDBJ whole genome shotgun (WGS) entry which is preliminary data.</text>
</comment>
<dbReference type="AlphaFoldDB" id="A0AAV7IGH9"/>
<keyword evidence="2" id="KW-1185">Reference proteome</keyword>
<evidence type="ECO:0000313" key="1">
    <source>
        <dbReference type="EMBL" id="KAH0550768.1"/>
    </source>
</evidence>
<evidence type="ECO:0000313" key="2">
    <source>
        <dbReference type="Proteomes" id="UP000826195"/>
    </source>
</evidence>
<protein>
    <submittedName>
        <fullName evidence="1">Uncharacterized protein</fullName>
    </submittedName>
</protein>
<name>A0AAV7IGH9_COTGL</name>
<sequence>MESVHGIFSRWIRQRIGDTASGPLARHPISFSTTPRQNLNRSFVENFPDTTTTIDIAEVVVFLIYSTHVLRKTMHPAGIVPSADKIIAAVSLCVQGTLTDCLPTMFYTSVAICRRGSITTTVVLDIQ</sequence>
<organism evidence="1 2">
    <name type="scientific">Cotesia glomerata</name>
    <name type="common">Lepidopteran parasitic wasp</name>
    <name type="synonym">Apanteles glomeratus</name>
    <dbReference type="NCBI Taxonomy" id="32391"/>
    <lineage>
        <taxon>Eukaryota</taxon>
        <taxon>Metazoa</taxon>
        <taxon>Ecdysozoa</taxon>
        <taxon>Arthropoda</taxon>
        <taxon>Hexapoda</taxon>
        <taxon>Insecta</taxon>
        <taxon>Pterygota</taxon>
        <taxon>Neoptera</taxon>
        <taxon>Endopterygota</taxon>
        <taxon>Hymenoptera</taxon>
        <taxon>Apocrita</taxon>
        <taxon>Ichneumonoidea</taxon>
        <taxon>Braconidae</taxon>
        <taxon>Microgastrinae</taxon>
        <taxon>Cotesia</taxon>
    </lineage>
</organism>
<proteinExistence type="predicted"/>
<accession>A0AAV7IGH9</accession>
<reference evidence="1 2" key="1">
    <citation type="journal article" date="2021" name="J. Hered.">
        <title>A chromosome-level genome assembly of the parasitoid wasp, Cotesia glomerata (Hymenoptera: Braconidae).</title>
        <authorList>
            <person name="Pinto B.J."/>
            <person name="Weis J.J."/>
            <person name="Gamble T."/>
            <person name="Ode P.J."/>
            <person name="Paul R."/>
            <person name="Zaspel J.M."/>
        </authorList>
    </citation>
    <scope>NUCLEOTIDE SEQUENCE [LARGE SCALE GENOMIC DNA]</scope>
    <source>
        <strain evidence="1">CgM1</strain>
    </source>
</reference>
<dbReference type="Proteomes" id="UP000826195">
    <property type="component" value="Unassembled WGS sequence"/>
</dbReference>